<keyword evidence="5 9" id="KW-0812">Transmembrane</keyword>
<dbReference type="Proteomes" id="UP001056535">
    <property type="component" value="Chromosome"/>
</dbReference>
<feature type="transmembrane region" description="Helical" evidence="9">
    <location>
        <begin position="34"/>
        <end position="53"/>
    </location>
</feature>
<evidence type="ECO:0000313" key="11">
    <source>
        <dbReference type="Proteomes" id="UP001056535"/>
    </source>
</evidence>
<feature type="transmembrane region" description="Helical" evidence="9">
    <location>
        <begin position="255"/>
        <end position="281"/>
    </location>
</feature>
<feature type="transmembrane region" description="Helical" evidence="9">
    <location>
        <begin position="206"/>
        <end position="225"/>
    </location>
</feature>
<evidence type="ECO:0000256" key="1">
    <source>
        <dbReference type="ARBA" id="ARBA00004651"/>
    </source>
</evidence>
<proteinExistence type="inferred from homology"/>
<dbReference type="InterPro" id="IPR000522">
    <property type="entry name" value="ABC_transptr_permease_BtuC"/>
</dbReference>
<keyword evidence="7 9" id="KW-0472">Membrane</keyword>
<keyword evidence="4" id="KW-1003">Cell membrane</keyword>
<keyword evidence="3" id="KW-0813">Transport</keyword>
<evidence type="ECO:0000256" key="6">
    <source>
        <dbReference type="ARBA" id="ARBA00022989"/>
    </source>
</evidence>
<dbReference type="RefSeq" id="WP_252622995.1">
    <property type="nucleotide sequence ID" value="NZ_CP099490.1"/>
</dbReference>
<feature type="transmembrane region" description="Helical" evidence="9">
    <location>
        <begin position="158"/>
        <end position="179"/>
    </location>
</feature>
<feature type="transmembrane region" description="Helical" evidence="9">
    <location>
        <begin position="132"/>
        <end position="151"/>
    </location>
</feature>
<organism evidence="10 11">
    <name type="scientific">Ornithinimicrobium cryptoxanthini</name>
    <dbReference type="NCBI Taxonomy" id="2934161"/>
    <lineage>
        <taxon>Bacteria</taxon>
        <taxon>Bacillati</taxon>
        <taxon>Actinomycetota</taxon>
        <taxon>Actinomycetes</taxon>
        <taxon>Micrococcales</taxon>
        <taxon>Ornithinimicrobiaceae</taxon>
        <taxon>Ornithinimicrobium</taxon>
    </lineage>
</organism>
<dbReference type="PANTHER" id="PTHR30472">
    <property type="entry name" value="FERRIC ENTEROBACTIN TRANSPORT SYSTEM PERMEASE PROTEIN"/>
    <property type="match status" value="1"/>
</dbReference>
<evidence type="ECO:0000256" key="7">
    <source>
        <dbReference type="ARBA" id="ARBA00023136"/>
    </source>
</evidence>
<feature type="transmembrane region" description="Helical" evidence="9">
    <location>
        <begin position="73"/>
        <end position="93"/>
    </location>
</feature>
<dbReference type="CDD" id="cd06550">
    <property type="entry name" value="TM_ABC_iron-siderophores_like"/>
    <property type="match status" value="1"/>
</dbReference>
<feature type="region of interest" description="Disordered" evidence="8">
    <location>
        <begin position="1"/>
        <end position="22"/>
    </location>
</feature>
<gene>
    <name evidence="10" type="ORF">NF557_06990</name>
</gene>
<dbReference type="SUPFAM" id="SSF81345">
    <property type="entry name" value="ABC transporter involved in vitamin B12 uptake, BtuC"/>
    <property type="match status" value="1"/>
</dbReference>
<evidence type="ECO:0000256" key="5">
    <source>
        <dbReference type="ARBA" id="ARBA00022692"/>
    </source>
</evidence>
<comment type="subcellular location">
    <subcellularLocation>
        <location evidence="1">Cell membrane</location>
        <topology evidence="1">Multi-pass membrane protein</topology>
    </subcellularLocation>
</comment>
<sequence>MTLLESRRQRATRVASDAEHTSAEERRRRTRIRVTLGVLGLLSVLAVTAYLTYDVRGSWDYAMDLRSRQVGSLIVVGATVGASSLVFQTIAGSRILTPSVMGFDALYLLVQTVIVFFFGSTTFMLMGVGPRFLINAAVLLVFGMLLFRWLFGRSSRNLLVLVLVGIVIGSLFNSLTSLASRVLSPNDFLTLQDVMFASFNTVDADLLWIVAAVSVVGMLALVPLLRYLDVVDLGFDAAVALGVPYHRVVTLSLGVITLLVAVSTALVGPMLFLGLIVANLARQIIPSHRHTDLVIGSALVGVLCTVAGQFVVGHLLDNGTTLSVVVNLVGGIYFILLLMRTVRL</sequence>
<accession>A0ABY4YM00</accession>
<reference evidence="10" key="1">
    <citation type="submission" date="2022-06" db="EMBL/GenBank/DDBJ databases">
        <title>Ornithinimicrobium JY.X270.</title>
        <authorList>
            <person name="Huang Y."/>
        </authorList>
    </citation>
    <scope>NUCLEOTIDE SEQUENCE</scope>
    <source>
        <strain evidence="10">JY.X270</strain>
    </source>
</reference>
<dbReference type="Pfam" id="PF01032">
    <property type="entry name" value="FecCD"/>
    <property type="match status" value="1"/>
</dbReference>
<evidence type="ECO:0000256" key="8">
    <source>
        <dbReference type="SAM" id="MobiDB-lite"/>
    </source>
</evidence>
<dbReference type="PANTHER" id="PTHR30472:SF19">
    <property type="entry name" value="PETROBACTIN IMPORT SYSTEM PERMEASE PROTEIN YCLO"/>
    <property type="match status" value="1"/>
</dbReference>
<keyword evidence="6 9" id="KW-1133">Transmembrane helix</keyword>
<evidence type="ECO:0000256" key="4">
    <source>
        <dbReference type="ARBA" id="ARBA00022475"/>
    </source>
</evidence>
<feature type="transmembrane region" description="Helical" evidence="9">
    <location>
        <begin position="293"/>
        <end position="316"/>
    </location>
</feature>
<evidence type="ECO:0000256" key="3">
    <source>
        <dbReference type="ARBA" id="ARBA00022448"/>
    </source>
</evidence>
<dbReference type="InterPro" id="IPR037294">
    <property type="entry name" value="ABC_BtuC-like"/>
</dbReference>
<dbReference type="Gene3D" id="1.10.3470.10">
    <property type="entry name" value="ABC transporter involved in vitamin B12 uptake, BtuC"/>
    <property type="match status" value="1"/>
</dbReference>
<evidence type="ECO:0000313" key="10">
    <source>
        <dbReference type="EMBL" id="USQ77642.1"/>
    </source>
</evidence>
<comment type="similarity">
    <text evidence="2">Belongs to the binding-protein-dependent transport system permease family. FecCD subfamily.</text>
</comment>
<feature type="transmembrane region" description="Helical" evidence="9">
    <location>
        <begin position="230"/>
        <end position="249"/>
    </location>
</feature>
<keyword evidence="11" id="KW-1185">Reference proteome</keyword>
<feature type="transmembrane region" description="Helical" evidence="9">
    <location>
        <begin position="105"/>
        <end position="126"/>
    </location>
</feature>
<evidence type="ECO:0000256" key="9">
    <source>
        <dbReference type="SAM" id="Phobius"/>
    </source>
</evidence>
<dbReference type="EMBL" id="CP099490">
    <property type="protein sequence ID" value="USQ77642.1"/>
    <property type="molecule type" value="Genomic_DNA"/>
</dbReference>
<protein>
    <submittedName>
        <fullName evidence="10">Iron chelate uptake ABC transporter family permease subunit</fullName>
    </submittedName>
</protein>
<feature type="transmembrane region" description="Helical" evidence="9">
    <location>
        <begin position="322"/>
        <end position="339"/>
    </location>
</feature>
<name>A0ABY4YM00_9MICO</name>
<evidence type="ECO:0000256" key="2">
    <source>
        <dbReference type="ARBA" id="ARBA00007935"/>
    </source>
</evidence>